<feature type="compositionally biased region" description="Low complexity" evidence="6">
    <location>
        <begin position="1004"/>
        <end position="1025"/>
    </location>
</feature>
<dbReference type="SUPFAM" id="SSF103501">
    <property type="entry name" value="Respiratory nitrate reductase 1 gamma chain"/>
    <property type="match status" value="1"/>
</dbReference>
<dbReference type="eggNOG" id="COG0247">
    <property type="taxonomic scope" value="Bacteria"/>
</dbReference>
<dbReference type="InterPro" id="IPR017896">
    <property type="entry name" value="4Fe4S_Fe-S-bd"/>
</dbReference>
<dbReference type="Gene3D" id="1.20.950.20">
    <property type="entry name" value="Transmembrane di-heme cytochromes, Chain C"/>
    <property type="match status" value="1"/>
</dbReference>
<evidence type="ECO:0000256" key="1">
    <source>
        <dbReference type="ARBA" id="ARBA00022485"/>
    </source>
</evidence>
<feature type="transmembrane region" description="Helical" evidence="7">
    <location>
        <begin position="51"/>
        <end position="73"/>
    </location>
</feature>
<keyword evidence="2" id="KW-0479">Metal-binding</keyword>
<dbReference type="PIR" id="C75259">
    <property type="entry name" value="C75259"/>
</dbReference>
<dbReference type="EMBL" id="AE000513">
    <property type="protein sequence ID" value="AAF12101.1"/>
    <property type="molecule type" value="Genomic_DNA"/>
</dbReference>
<protein>
    <submittedName>
        <fullName evidence="9">Iron-sulfur binding reductase, putative</fullName>
    </submittedName>
</protein>
<feature type="transmembrane region" description="Helical" evidence="7">
    <location>
        <begin position="157"/>
        <end position="179"/>
    </location>
</feature>
<dbReference type="HOGENOM" id="CLU_005304_0_0_0"/>
<dbReference type="PATRIC" id="fig|243230.17.peg.2808"/>
<organism evidence="9 10">
    <name type="scientific">Deinococcus radiodurans (strain ATCC 13939 / DSM 20539 / JCM 16871 / CCUG 27074 / LMG 4051 / NBRC 15346 / NCIMB 9279 / VKM B-1422 / R1)</name>
    <dbReference type="NCBI Taxonomy" id="243230"/>
    <lineage>
        <taxon>Bacteria</taxon>
        <taxon>Thermotogati</taxon>
        <taxon>Deinococcota</taxon>
        <taxon>Deinococci</taxon>
        <taxon>Deinococcales</taxon>
        <taxon>Deinococcaceae</taxon>
        <taxon>Deinococcus</taxon>
    </lineage>
</organism>
<dbReference type="Pfam" id="PF13187">
    <property type="entry name" value="Fer4_9"/>
    <property type="match status" value="1"/>
</dbReference>
<dbReference type="InterPro" id="IPR004017">
    <property type="entry name" value="Cys_rich_dom"/>
</dbReference>
<dbReference type="InParanoid" id="Q9RRC7"/>
<evidence type="ECO:0000256" key="3">
    <source>
        <dbReference type="ARBA" id="ARBA00023002"/>
    </source>
</evidence>
<dbReference type="Pfam" id="PF02754">
    <property type="entry name" value="CCG"/>
    <property type="match status" value="2"/>
</dbReference>
<keyword evidence="7" id="KW-0472">Membrane</keyword>
<keyword evidence="7" id="KW-1133">Transmembrane helix</keyword>
<sequence length="1132" mass="121551">MRRGSAAAGLCYREPPTRYTLPSLCTEFNIPPAPLRRAPALPPEVPELLPLAHQIAFFIFALVTGAVGAYGFYRLFLRIRRGVPASEWRWNDAPQRIGYALVTSLTQERTFRKRPWISVLHAFIFYGFTYYLLVNVVDGLEGYLPFLHISSATPLGALYNVLADILSLGVLIGVIGLVIRRLWGKSRRDFRFTDKTLLHPLVKDNYIKRDSLIVSAFITFHVGSRIIGNAAKMVQEARLDAGHYDAFQPFSSAVGSALFGGLSDSALQGWRLFGFWGALGSILLFLSYFPFSKHIHIFMAPVNYALKRPVNSGTLPPMKGLEEAMEAEEPKLGVEKLEDLEWPRLLDAYACIQCNRCQDVCPANATGKALSPAALEINKRMELNVIAAQHNPFVLRPVPFEAGESTARPLLEYAINEESVWACTTCGACMQVCPVQDEQMLDIVDIRRNLVMVQGEFPPQLQTAFRGMERASNPWGISRDKRMEWAEGLKVPTIDENPEPDVIYWVGCAASYDPGAQKVARSFVQLLDKAGVNYAVLGKKEACTGDSARRAGNEFLYQQLAQENVETLNQVAPKLIVATCPHCMNAIGNEYRQIGGDYRTIHHTEYLEQLVAAGKLPTAQLHDNVVYHDPCYLGRHNGVYEAPRQLISQMAGQILDIERQRENSFCCGAGGAQFWKEEEEGRERVSDNRFRELQARLDTAAEASAEFERTGKVLAVGCPFCKSMMNSTPEKQKRDDIIVKDVAELMLESVQRASGEWVEPAVAPSPEVEVPNAALPMERTGDAPSADAPRDDVVGTTSADVENAQPGSPVANAGTQPEAQAAAPSPAPSGEGTPVPAARKSWKPKGGDDVSAAAPAPAPAASTAEGAAPARKSWKPKASADDVASTATVIEAAPAAPAPEATGTRKAWNPKAKADDVGTAPAAQPAVPAHAPAAEGAAPARKAWNPKAKPEDAAPVAPAPMRDDVNPAPAAQATASAAPAETGATGRKAWNPKAKTPAAAEGSAPVQEAVQEVAPQPAVAPAPVQGDIQDPLPQPPVQQASAPAQSGERKKWNPKAKAEAAPAPAAPAAPITEHVVLDEVGVNGLEEGPEATSAPDAAPVTTQPATPEPSASQTGEVNAETGRKKWQPKNKG</sequence>
<feature type="region of interest" description="Disordered" evidence="6">
    <location>
        <begin position="777"/>
        <end position="1132"/>
    </location>
</feature>
<gene>
    <name evidence="9" type="ordered locus">DR_2565</name>
</gene>
<dbReference type="KEGG" id="dra:DR_2565"/>
<evidence type="ECO:0000256" key="5">
    <source>
        <dbReference type="ARBA" id="ARBA00023014"/>
    </source>
</evidence>
<dbReference type="InterPro" id="IPR009051">
    <property type="entry name" value="Helical_ferredxn"/>
</dbReference>
<dbReference type="InterPro" id="IPR051460">
    <property type="entry name" value="HdrC_iron-sulfur_subunit"/>
</dbReference>
<feature type="transmembrane region" description="Helical" evidence="7">
    <location>
        <begin position="272"/>
        <end position="291"/>
    </location>
</feature>
<feature type="compositionally biased region" description="Low complexity" evidence="6">
    <location>
        <begin position="1059"/>
        <end position="1070"/>
    </location>
</feature>
<feature type="compositionally biased region" description="Low complexity" evidence="6">
    <location>
        <begin position="920"/>
        <end position="943"/>
    </location>
</feature>
<feature type="compositionally biased region" description="Low complexity" evidence="6">
    <location>
        <begin position="967"/>
        <end position="985"/>
    </location>
</feature>
<dbReference type="FunCoup" id="Q9RRC7">
    <property type="interactions" value="21"/>
</dbReference>
<evidence type="ECO:0000256" key="4">
    <source>
        <dbReference type="ARBA" id="ARBA00023004"/>
    </source>
</evidence>
<accession>Q9RRC7</accession>
<evidence type="ECO:0000259" key="8">
    <source>
        <dbReference type="PROSITE" id="PS51379"/>
    </source>
</evidence>
<dbReference type="Gene3D" id="1.10.1060.10">
    <property type="entry name" value="Alpha-helical ferredoxin"/>
    <property type="match status" value="1"/>
</dbReference>
<dbReference type="AlphaFoldDB" id="Q9RRC7"/>
<dbReference type="OrthoDB" id="9794954at2"/>
<dbReference type="InterPro" id="IPR017900">
    <property type="entry name" value="4Fe4S_Fe_S_CS"/>
</dbReference>
<keyword evidence="5" id="KW-0411">Iron-sulfur</keyword>
<evidence type="ECO:0000313" key="9">
    <source>
        <dbReference type="EMBL" id="AAF12101.1"/>
    </source>
</evidence>
<dbReference type="InterPro" id="IPR036197">
    <property type="entry name" value="NarG-like_sf"/>
</dbReference>
<feature type="domain" description="4Fe-4S ferredoxin-type" evidence="8">
    <location>
        <begin position="342"/>
        <end position="371"/>
    </location>
</feature>
<feature type="transmembrane region" description="Helical" evidence="7">
    <location>
        <begin position="116"/>
        <end position="137"/>
    </location>
</feature>
<dbReference type="Proteomes" id="UP000002524">
    <property type="component" value="Chromosome 1"/>
</dbReference>
<proteinExistence type="predicted"/>
<evidence type="ECO:0000256" key="6">
    <source>
        <dbReference type="SAM" id="MobiDB-lite"/>
    </source>
</evidence>
<feature type="compositionally biased region" description="Polar residues" evidence="6">
    <location>
        <begin position="1100"/>
        <end position="1116"/>
    </location>
</feature>
<dbReference type="EnsemblBacteria" id="AAF12101">
    <property type="protein sequence ID" value="AAF12101"/>
    <property type="gene ID" value="DR_2565"/>
</dbReference>
<dbReference type="GO" id="GO:0016491">
    <property type="term" value="F:oxidoreductase activity"/>
    <property type="evidence" value="ECO:0000318"/>
    <property type="project" value="GO_Central"/>
</dbReference>
<reference evidence="9 10" key="1">
    <citation type="journal article" date="1999" name="Science">
        <title>Genome sequence of the radioresistant bacterium Deinococcus radiodurans R1.</title>
        <authorList>
            <person name="White O."/>
            <person name="Eisen J.A."/>
            <person name="Heidelberg J.F."/>
            <person name="Hickey E.K."/>
            <person name="Peterson J.D."/>
            <person name="Dodson R.J."/>
            <person name="Haft D.H."/>
            <person name="Gwinn M.L."/>
            <person name="Nelson W.C."/>
            <person name="Richardson D.L."/>
            <person name="Moffat K.S."/>
            <person name="Qin H."/>
            <person name="Jiang L."/>
            <person name="Pamphile W."/>
            <person name="Crosby M."/>
            <person name="Shen M."/>
            <person name="Vamathevan J.J."/>
            <person name="Lam P."/>
            <person name="McDonald L."/>
            <person name="Utterback T."/>
            <person name="Zalewski C."/>
            <person name="Makarova K.S."/>
            <person name="Aravind L."/>
            <person name="Daly M.J."/>
            <person name="Minton K.W."/>
            <person name="Fleischmann R.D."/>
            <person name="Ketchum K.A."/>
            <person name="Nelson K.E."/>
            <person name="Salzberg S."/>
            <person name="Smith H.O."/>
            <person name="Venter J.C."/>
            <person name="Fraser C.M."/>
        </authorList>
    </citation>
    <scope>NUCLEOTIDE SEQUENCE [LARGE SCALE GENOMIC DNA]</scope>
    <source>
        <strain evidence="10">ATCC 13939 / DSM 20539 / JCM 16871 / LMG 4051 / NBRC 15346 / NCIMB 9279 / R1 / VKM B-1422</strain>
    </source>
</reference>
<feature type="compositionally biased region" description="Low complexity" evidence="6">
    <location>
        <begin position="891"/>
        <end position="901"/>
    </location>
</feature>
<keyword evidence="7" id="KW-0812">Transmembrane</keyword>
<keyword evidence="1" id="KW-0004">4Fe-4S</keyword>
<feature type="compositionally biased region" description="Low complexity" evidence="6">
    <location>
        <begin position="1037"/>
        <end position="1046"/>
    </location>
</feature>
<feature type="compositionally biased region" description="Low complexity" evidence="6">
    <location>
        <begin position="852"/>
        <end position="870"/>
    </location>
</feature>
<dbReference type="PROSITE" id="PS51379">
    <property type="entry name" value="4FE4S_FER_2"/>
    <property type="match status" value="2"/>
</dbReference>
<dbReference type="PANTHER" id="PTHR43255">
    <property type="entry name" value="IRON-SULFUR-BINDING OXIDOREDUCTASE FADF-RELATED-RELATED"/>
    <property type="match status" value="1"/>
</dbReference>
<dbReference type="eggNOG" id="COG2181">
    <property type="taxonomic scope" value="Bacteria"/>
</dbReference>
<evidence type="ECO:0000256" key="2">
    <source>
        <dbReference type="ARBA" id="ARBA00022723"/>
    </source>
</evidence>
<dbReference type="GO" id="GO:0051539">
    <property type="term" value="F:4 iron, 4 sulfur cluster binding"/>
    <property type="evidence" value="ECO:0007669"/>
    <property type="project" value="UniProtKB-KW"/>
</dbReference>
<name>Q9RRC7_DEIRA</name>
<feature type="compositionally biased region" description="Low complexity" evidence="6">
    <location>
        <begin position="815"/>
        <end position="834"/>
    </location>
</feature>
<dbReference type="SUPFAM" id="SSF46548">
    <property type="entry name" value="alpha-helical ferredoxin"/>
    <property type="match status" value="1"/>
</dbReference>
<dbReference type="STRING" id="243230.DR_2565"/>
<evidence type="ECO:0000313" key="10">
    <source>
        <dbReference type="Proteomes" id="UP000002524"/>
    </source>
</evidence>
<feature type="domain" description="4Fe-4S ferredoxin-type" evidence="8">
    <location>
        <begin position="411"/>
        <end position="443"/>
    </location>
</feature>
<dbReference type="PaxDb" id="243230-DR_2565"/>
<dbReference type="PROSITE" id="PS00198">
    <property type="entry name" value="4FE4S_FER_1"/>
    <property type="match status" value="1"/>
</dbReference>
<evidence type="ECO:0000256" key="7">
    <source>
        <dbReference type="SAM" id="Phobius"/>
    </source>
</evidence>
<keyword evidence="10" id="KW-1185">Reference proteome</keyword>
<keyword evidence="3" id="KW-0560">Oxidoreductase</keyword>
<keyword evidence="4" id="KW-0408">Iron</keyword>
<dbReference type="eggNOG" id="COG0479">
    <property type="taxonomic scope" value="Bacteria"/>
</dbReference>
<dbReference type="PANTHER" id="PTHR43255:SF1">
    <property type="entry name" value="IRON-SULFUR-BINDING OXIDOREDUCTASE FADF-RELATED"/>
    <property type="match status" value="1"/>
</dbReference>
<dbReference type="GO" id="GO:0046872">
    <property type="term" value="F:metal ion binding"/>
    <property type="evidence" value="ECO:0007669"/>
    <property type="project" value="UniProtKB-KW"/>
</dbReference>